<dbReference type="OrthoDB" id="419711at2759"/>
<evidence type="ECO:0000256" key="2">
    <source>
        <dbReference type="ARBA" id="ARBA00022692"/>
    </source>
</evidence>
<dbReference type="AlphaFoldDB" id="A0A197K310"/>
<sequence>MSFIVKHLKLDHFEPDRIVTSNLVRPLTLAILRGLVCLYTLIVIVSVWVTAESASDYLKFFTNLTYFGLVVYLVCSTIWSINYLRQPLTARATWLKSGSPWWGYAHWLLYSTVVTYHFIVPLVYWSLLNVGAHMTTLGHWQNYSVHAIDGVFALFELIFNRHFLQPRHSFVVAGVMVLYMLLTFVVRKTKGEWVYPFLDWDQGAICVAYYLGIAVGLFVIYFLLLVVHKLRNRWLARRCAVVNEGLELEAEARVDHGGRRVQPEGDDVGGYYDNQSDMTLEEGGVRNSKNGTQTY</sequence>
<evidence type="ECO:0000256" key="1">
    <source>
        <dbReference type="ARBA" id="ARBA00004127"/>
    </source>
</evidence>
<dbReference type="PANTHER" id="PTHR12242">
    <property type="entry name" value="OS02G0130600 PROTEIN-RELATED"/>
    <property type="match status" value="1"/>
</dbReference>
<keyword evidence="4 6" id="KW-0472">Membrane</keyword>
<name>A0A197K310_9FUNG</name>
<feature type="transmembrane region" description="Helical" evidence="6">
    <location>
        <begin position="27"/>
        <end position="51"/>
    </location>
</feature>
<proteinExistence type="predicted"/>
<feature type="transmembrane region" description="Helical" evidence="6">
    <location>
        <begin position="140"/>
        <end position="158"/>
    </location>
</feature>
<gene>
    <name evidence="7" type="ORF">K457DRAFT_136097</name>
</gene>
<accession>A0A197K310</accession>
<dbReference type="EMBL" id="KV442029">
    <property type="protein sequence ID" value="OAQ31578.1"/>
    <property type="molecule type" value="Genomic_DNA"/>
</dbReference>
<evidence type="ECO:0000313" key="8">
    <source>
        <dbReference type="Proteomes" id="UP000078512"/>
    </source>
</evidence>
<protein>
    <recommendedName>
        <fullName evidence="9">FAR-17a/AIG1-like protein</fullName>
    </recommendedName>
</protein>
<evidence type="ECO:0000256" key="3">
    <source>
        <dbReference type="ARBA" id="ARBA00022989"/>
    </source>
</evidence>
<organism evidence="7 8">
    <name type="scientific">Linnemannia elongata AG-77</name>
    <dbReference type="NCBI Taxonomy" id="1314771"/>
    <lineage>
        <taxon>Eukaryota</taxon>
        <taxon>Fungi</taxon>
        <taxon>Fungi incertae sedis</taxon>
        <taxon>Mucoromycota</taxon>
        <taxon>Mortierellomycotina</taxon>
        <taxon>Mortierellomycetes</taxon>
        <taxon>Mortierellales</taxon>
        <taxon>Mortierellaceae</taxon>
        <taxon>Linnemannia</taxon>
    </lineage>
</organism>
<dbReference type="GO" id="GO:0016020">
    <property type="term" value="C:membrane"/>
    <property type="evidence" value="ECO:0007669"/>
    <property type="project" value="InterPro"/>
</dbReference>
<evidence type="ECO:0000313" key="7">
    <source>
        <dbReference type="EMBL" id="OAQ31578.1"/>
    </source>
</evidence>
<feature type="region of interest" description="Disordered" evidence="5">
    <location>
        <begin position="258"/>
        <end position="295"/>
    </location>
</feature>
<dbReference type="InterPro" id="IPR006838">
    <property type="entry name" value="ADTRP_AIG1"/>
</dbReference>
<keyword evidence="3 6" id="KW-1133">Transmembrane helix</keyword>
<evidence type="ECO:0000256" key="4">
    <source>
        <dbReference type="ARBA" id="ARBA00023136"/>
    </source>
</evidence>
<evidence type="ECO:0000256" key="6">
    <source>
        <dbReference type="SAM" id="Phobius"/>
    </source>
</evidence>
<feature type="transmembrane region" description="Helical" evidence="6">
    <location>
        <begin position="207"/>
        <end position="227"/>
    </location>
</feature>
<dbReference type="Proteomes" id="UP000078512">
    <property type="component" value="Unassembled WGS sequence"/>
</dbReference>
<feature type="transmembrane region" description="Helical" evidence="6">
    <location>
        <begin position="104"/>
        <end position="128"/>
    </location>
</feature>
<evidence type="ECO:0008006" key="9">
    <source>
        <dbReference type="Google" id="ProtNLM"/>
    </source>
</evidence>
<evidence type="ECO:0000256" key="5">
    <source>
        <dbReference type="SAM" id="MobiDB-lite"/>
    </source>
</evidence>
<dbReference type="Pfam" id="PF04750">
    <property type="entry name" value="Far-17a_AIG1"/>
    <property type="match status" value="1"/>
</dbReference>
<feature type="transmembrane region" description="Helical" evidence="6">
    <location>
        <begin position="63"/>
        <end position="84"/>
    </location>
</feature>
<dbReference type="PANTHER" id="PTHR12242:SF1">
    <property type="entry name" value="MYND-TYPE DOMAIN-CONTAINING PROTEIN"/>
    <property type="match status" value="1"/>
</dbReference>
<feature type="transmembrane region" description="Helical" evidence="6">
    <location>
        <begin position="170"/>
        <end position="187"/>
    </location>
</feature>
<keyword evidence="2 6" id="KW-0812">Transmembrane</keyword>
<dbReference type="STRING" id="1314771.A0A197K310"/>
<comment type="subcellular location">
    <subcellularLocation>
        <location evidence="1">Endomembrane system</location>
        <topology evidence="1">Multi-pass membrane protein</topology>
    </subcellularLocation>
</comment>
<dbReference type="GO" id="GO:0012505">
    <property type="term" value="C:endomembrane system"/>
    <property type="evidence" value="ECO:0007669"/>
    <property type="project" value="UniProtKB-SubCell"/>
</dbReference>
<reference evidence="7 8" key="1">
    <citation type="submission" date="2016-05" db="EMBL/GenBank/DDBJ databases">
        <title>Genome sequencing reveals origins of a unique bacterial endosymbiosis in the earliest lineages of terrestrial Fungi.</title>
        <authorList>
            <consortium name="DOE Joint Genome Institute"/>
            <person name="Uehling J."/>
            <person name="Gryganskyi A."/>
            <person name="Hameed K."/>
            <person name="Tschaplinski T."/>
            <person name="Misztal P."/>
            <person name="Wu S."/>
            <person name="Desiro A."/>
            <person name="Vande Pol N."/>
            <person name="Du Z.-Y."/>
            <person name="Zienkiewicz A."/>
            <person name="Zienkiewicz K."/>
            <person name="Morin E."/>
            <person name="Tisserant E."/>
            <person name="Splivallo R."/>
            <person name="Hainaut M."/>
            <person name="Henrissat B."/>
            <person name="Ohm R."/>
            <person name="Kuo A."/>
            <person name="Yan J."/>
            <person name="Lipzen A."/>
            <person name="Nolan M."/>
            <person name="Labutti K."/>
            <person name="Barry K."/>
            <person name="Goldstein A."/>
            <person name="Labbe J."/>
            <person name="Schadt C."/>
            <person name="Tuskan G."/>
            <person name="Grigoriev I."/>
            <person name="Martin F."/>
            <person name="Vilgalys R."/>
            <person name="Bonito G."/>
        </authorList>
    </citation>
    <scope>NUCLEOTIDE SEQUENCE [LARGE SCALE GENOMIC DNA]</scope>
    <source>
        <strain evidence="7 8">AG-77</strain>
    </source>
</reference>
<keyword evidence="8" id="KW-1185">Reference proteome</keyword>